<keyword evidence="2" id="KW-1185">Reference proteome</keyword>
<comment type="caution">
    <text evidence="1">The sequence shown here is derived from an EMBL/GenBank/DDBJ whole genome shotgun (WGS) entry which is preliminary data.</text>
</comment>
<protein>
    <submittedName>
        <fullName evidence="1">Uncharacterized protein</fullName>
    </submittedName>
</protein>
<reference evidence="1 2" key="1">
    <citation type="journal article" date="2021" name="Sci. Rep.">
        <title>Chromosome anchoring in Senegalese sole (Solea senegalensis) reveals sex-associated markers and genome rearrangements in flatfish.</title>
        <authorList>
            <person name="Guerrero-Cozar I."/>
            <person name="Gomez-Garrido J."/>
            <person name="Berbel C."/>
            <person name="Martinez-Blanch J.F."/>
            <person name="Alioto T."/>
            <person name="Claros M.G."/>
            <person name="Gagnaire P.A."/>
            <person name="Manchado M."/>
        </authorList>
    </citation>
    <scope>NUCLEOTIDE SEQUENCE [LARGE SCALE GENOMIC DNA]</scope>
    <source>
        <strain evidence="1">Sse05_10M</strain>
    </source>
</reference>
<gene>
    <name evidence="1" type="ORF">JOB18_038917</name>
</gene>
<name>A0AAV6QS16_SOLSE</name>
<accession>A0AAV6QS16</accession>
<organism evidence="1 2">
    <name type="scientific">Solea senegalensis</name>
    <name type="common">Senegalese sole</name>
    <dbReference type="NCBI Taxonomy" id="28829"/>
    <lineage>
        <taxon>Eukaryota</taxon>
        <taxon>Metazoa</taxon>
        <taxon>Chordata</taxon>
        <taxon>Craniata</taxon>
        <taxon>Vertebrata</taxon>
        <taxon>Euteleostomi</taxon>
        <taxon>Actinopterygii</taxon>
        <taxon>Neopterygii</taxon>
        <taxon>Teleostei</taxon>
        <taxon>Neoteleostei</taxon>
        <taxon>Acanthomorphata</taxon>
        <taxon>Carangaria</taxon>
        <taxon>Pleuronectiformes</taxon>
        <taxon>Pleuronectoidei</taxon>
        <taxon>Soleidae</taxon>
        <taxon>Solea</taxon>
    </lineage>
</organism>
<dbReference type="EMBL" id="JAGKHQ010000016">
    <property type="protein sequence ID" value="KAG7494850.1"/>
    <property type="molecule type" value="Genomic_DNA"/>
</dbReference>
<evidence type="ECO:0000313" key="2">
    <source>
        <dbReference type="Proteomes" id="UP000693946"/>
    </source>
</evidence>
<proteinExistence type="predicted"/>
<evidence type="ECO:0000313" key="1">
    <source>
        <dbReference type="EMBL" id="KAG7494850.1"/>
    </source>
</evidence>
<dbReference type="Proteomes" id="UP000693946">
    <property type="component" value="Linkage Group LG4"/>
</dbReference>
<dbReference type="AlphaFoldDB" id="A0AAV6QS16"/>
<sequence>MEIFRFDRRRSYWHKLVLATLHGPNVSTIMGLHTHESLCAAVAVVRNVALPLHELSHKDLYQSPAVDLLSNQVDIKNLGVYNIAGFYVSMLHSSTFQHQSSFNKRDSVKQCITDVPVFEMWTRIKTNGKSPFTLLLIVYVTSIDCIVSSSSLGDNKPFERGPSHVTSREKLVSIPHHTM</sequence>